<evidence type="ECO:0000256" key="1">
    <source>
        <dbReference type="ARBA" id="ARBA00022801"/>
    </source>
</evidence>
<keyword evidence="1" id="KW-0378">Hydrolase</keyword>
<dbReference type="PANTHER" id="PTHR22769">
    <property type="entry name" value="MUTT/NUDIX HYDROLASE"/>
    <property type="match status" value="1"/>
</dbReference>
<dbReference type="InParanoid" id="A0A672RFI1"/>
<dbReference type="GO" id="GO:0044715">
    <property type="term" value="F:8-oxo-dGDP phosphatase activity"/>
    <property type="evidence" value="ECO:0007669"/>
    <property type="project" value="TreeGrafter"/>
</dbReference>
<dbReference type="PROSITE" id="PS51462">
    <property type="entry name" value="NUDIX"/>
    <property type="match status" value="1"/>
</dbReference>
<sequence>QFHWEHDSALVSLAENNTSSVINVSLPVININFSSVCWFVFIQDEVLMVQEAKRECYGRWYLPAGRMEERESIVEALQREVKEEAGIDCQPITLLMVQEQGPKWVRFVFLAEEKG</sequence>
<dbReference type="AlphaFoldDB" id="A0A672RFI1"/>
<feature type="domain" description="Nudix hydrolase" evidence="2">
    <location>
        <begin position="19"/>
        <end position="115"/>
    </location>
</feature>
<dbReference type="GO" id="GO:0044716">
    <property type="term" value="F:8-oxo-GDP phosphatase activity"/>
    <property type="evidence" value="ECO:0007669"/>
    <property type="project" value="TreeGrafter"/>
</dbReference>
<name>A0A672RFI1_SINGR</name>
<dbReference type="PANTHER" id="PTHR22769:SF56">
    <property type="entry name" value="8-OXO-DGDP PHOSPHATASE NUDT18"/>
    <property type="match status" value="1"/>
</dbReference>
<dbReference type="Proteomes" id="UP000472262">
    <property type="component" value="Unassembled WGS sequence"/>
</dbReference>
<evidence type="ECO:0000259" key="2">
    <source>
        <dbReference type="PROSITE" id="PS51462"/>
    </source>
</evidence>
<dbReference type="InterPro" id="IPR015797">
    <property type="entry name" value="NUDIX_hydrolase-like_dom_sf"/>
</dbReference>
<dbReference type="Gene3D" id="3.90.79.10">
    <property type="entry name" value="Nucleoside Triphosphate Pyrophosphohydrolase"/>
    <property type="match status" value="1"/>
</dbReference>
<dbReference type="InterPro" id="IPR000086">
    <property type="entry name" value="NUDIX_hydrolase_dom"/>
</dbReference>
<protein>
    <recommendedName>
        <fullName evidence="2">Nudix hydrolase domain-containing protein</fullName>
    </recommendedName>
</protein>
<proteinExistence type="predicted"/>
<dbReference type="PROSITE" id="PS00893">
    <property type="entry name" value="NUDIX_BOX"/>
    <property type="match status" value="1"/>
</dbReference>
<dbReference type="Ensembl" id="ENSSGRT00000093211.1">
    <property type="protein sequence ID" value="ENSSGRP00000087571.1"/>
    <property type="gene ID" value="ENSSGRG00000043980.1"/>
</dbReference>
<dbReference type="SUPFAM" id="SSF55811">
    <property type="entry name" value="Nudix"/>
    <property type="match status" value="1"/>
</dbReference>
<accession>A0A672RFI1</accession>
<dbReference type="Pfam" id="PF00293">
    <property type="entry name" value="NUDIX"/>
    <property type="match status" value="1"/>
</dbReference>
<reference evidence="3" key="2">
    <citation type="submission" date="2025-09" db="UniProtKB">
        <authorList>
            <consortium name="Ensembl"/>
        </authorList>
    </citation>
    <scope>IDENTIFICATION</scope>
</reference>
<keyword evidence="4" id="KW-1185">Reference proteome</keyword>
<evidence type="ECO:0000313" key="4">
    <source>
        <dbReference type="Proteomes" id="UP000472262"/>
    </source>
</evidence>
<evidence type="ECO:0000313" key="3">
    <source>
        <dbReference type="Ensembl" id="ENSSGRP00000087571.1"/>
    </source>
</evidence>
<dbReference type="InterPro" id="IPR020084">
    <property type="entry name" value="NUDIX_hydrolase_CS"/>
</dbReference>
<organism evidence="3 4">
    <name type="scientific">Sinocyclocheilus grahami</name>
    <name type="common">Dianchi golden-line fish</name>
    <name type="synonym">Barbus grahami</name>
    <dbReference type="NCBI Taxonomy" id="75366"/>
    <lineage>
        <taxon>Eukaryota</taxon>
        <taxon>Metazoa</taxon>
        <taxon>Chordata</taxon>
        <taxon>Craniata</taxon>
        <taxon>Vertebrata</taxon>
        <taxon>Euteleostomi</taxon>
        <taxon>Actinopterygii</taxon>
        <taxon>Neopterygii</taxon>
        <taxon>Teleostei</taxon>
        <taxon>Ostariophysi</taxon>
        <taxon>Cypriniformes</taxon>
        <taxon>Cyprinidae</taxon>
        <taxon>Cyprininae</taxon>
        <taxon>Sinocyclocheilus</taxon>
    </lineage>
</organism>
<reference evidence="3" key="1">
    <citation type="submission" date="2025-08" db="UniProtKB">
        <authorList>
            <consortium name="Ensembl"/>
        </authorList>
    </citation>
    <scope>IDENTIFICATION</scope>
</reference>